<reference evidence="5 6" key="1">
    <citation type="submission" date="2019-07" db="EMBL/GenBank/DDBJ databases">
        <title>Whole genome shotgun sequence of Gluconobacter kanchanaburiensis NBRC 103587.</title>
        <authorList>
            <person name="Hosoyama A."/>
            <person name="Uohara A."/>
            <person name="Ohji S."/>
            <person name="Ichikawa N."/>
        </authorList>
    </citation>
    <scope>NUCLEOTIDE SEQUENCE [LARGE SCALE GENOMIC DNA]</scope>
    <source>
        <strain evidence="5 6">NBRC 103587</strain>
    </source>
</reference>
<evidence type="ECO:0000313" key="6">
    <source>
        <dbReference type="Proteomes" id="UP000321079"/>
    </source>
</evidence>
<dbReference type="InterPro" id="IPR018356">
    <property type="entry name" value="Tscrpt_reg_HTH_DeoR_CS"/>
</dbReference>
<feature type="domain" description="HTH deoR-type" evidence="4">
    <location>
        <begin position="3"/>
        <end position="58"/>
    </location>
</feature>
<dbReference type="InterPro" id="IPR037171">
    <property type="entry name" value="NagB/RpiA_transferase-like"/>
</dbReference>
<protein>
    <submittedName>
        <fullName evidence="5">DeoR family transcriptional regulator</fullName>
    </submittedName>
</protein>
<name>A0A511B417_9PROT</name>
<sequence>MRKLSRQHRLLAMLTDTDELLVSEAAVLLGVSDDTIRRDLCELEKQGSLHKTHGGAVSINLGGMARTARSILFSEQKKRIGAAAAAAVPAGATLFLDAGSTTLALAEALTVSATVITNSLDIASQIEERSALRLILAGGEWDSRQRLFSGAAARSVLSLYRADIAILGACAVSARGAVTAGEERDADMKRTMINAASEAWLLADHLKFDHVEPHHVADLAQFCRIYSDRSQVGLDVKQSNAEFIIAS</sequence>
<organism evidence="5 6">
    <name type="scientific">Gluconobacter kanchanaburiensis NBRC 103587</name>
    <dbReference type="NCBI Taxonomy" id="1307948"/>
    <lineage>
        <taxon>Bacteria</taxon>
        <taxon>Pseudomonadati</taxon>
        <taxon>Pseudomonadota</taxon>
        <taxon>Alphaproteobacteria</taxon>
        <taxon>Acetobacterales</taxon>
        <taxon>Acetobacteraceae</taxon>
        <taxon>Gluconobacter</taxon>
    </lineage>
</organism>
<dbReference type="AlphaFoldDB" id="A0A511B417"/>
<keyword evidence="6" id="KW-1185">Reference proteome</keyword>
<dbReference type="InterPro" id="IPR036390">
    <property type="entry name" value="WH_DNA-bd_sf"/>
</dbReference>
<accession>A0A511B417</accession>
<dbReference type="Gene3D" id="3.40.50.1360">
    <property type="match status" value="1"/>
</dbReference>
<evidence type="ECO:0000256" key="3">
    <source>
        <dbReference type="ARBA" id="ARBA00023163"/>
    </source>
</evidence>
<dbReference type="PROSITE" id="PS51000">
    <property type="entry name" value="HTH_DEOR_2"/>
    <property type="match status" value="1"/>
</dbReference>
<evidence type="ECO:0000313" key="5">
    <source>
        <dbReference type="EMBL" id="GEK95170.1"/>
    </source>
</evidence>
<evidence type="ECO:0000256" key="2">
    <source>
        <dbReference type="ARBA" id="ARBA00023125"/>
    </source>
</evidence>
<dbReference type="EMBL" id="BJVA01000002">
    <property type="protein sequence ID" value="GEK95170.1"/>
    <property type="molecule type" value="Genomic_DNA"/>
</dbReference>
<keyword evidence="3" id="KW-0804">Transcription</keyword>
<dbReference type="PROSITE" id="PS00894">
    <property type="entry name" value="HTH_DEOR_1"/>
    <property type="match status" value="1"/>
</dbReference>
<keyword evidence="1" id="KW-0805">Transcription regulation</keyword>
<dbReference type="SUPFAM" id="SSF46785">
    <property type="entry name" value="Winged helix' DNA-binding domain"/>
    <property type="match status" value="1"/>
</dbReference>
<dbReference type="SMART" id="SM01134">
    <property type="entry name" value="DeoRC"/>
    <property type="match status" value="1"/>
</dbReference>
<dbReference type="InterPro" id="IPR050313">
    <property type="entry name" value="Carb_Metab_HTH_regulators"/>
</dbReference>
<dbReference type="SUPFAM" id="SSF100950">
    <property type="entry name" value="NagB/RpiA/CoA transferase-like"/>
    <property type="match status" value="1"/>
</dbReference>
<keyword evidence="2" id="KW-0238">DNA-binding</keyword>
<dbReference type="Pfam" id="PF00455">
    <property type="entry name" value="DeoRC"/>
    <property type="match status" value="1"/>
</dbReference>
<dbReference type="InterPro" id="IPR001034">
    <property type="entry name" value="DeoR_HTH"/>
</dbReference>
<dbReference type="GO" id="GO:0003700">
    <property type="term" value="F:DNA-binding transcription factor activity"/>
    <property type="evidence" value="ECO:0007669"/>
    <property type="project" value="InterPro"/>
</dbReference>
<evidence type="ECO:0000259" key="4">
    <source>
        <dbReference type="PROSITE" id="PS51000"/>
    </source>
</evidence>
<dbReference type="OrthoDB" id="9814815at2"/>
<dbReference type="Pfam" id="PF08220">
    <property type="entry name" value="HTH_DeoR"/>
    <property type="match status" value="1"/>
</dbReference>
<dbReference type="PANTHER" id="PTHR30363:SF8">
    <property type="entry name" value="DEOXYRIBOSE OPERON REPRESSOR"/>
    <property type="match status" value="1"/>
</dbReference>
<dbReference type="GO" id="GO:0003677">
    <property type="term" value="F:DNA binding"/>
    <property type="evidence" value="ECO:0007669"/>
    <property type="project" value="UniProtKB-KW"/>
</dbReference>
<dbReference type="SMART" id="SM00420">
    <property type="entry name" value="HTH_DEOR"/>
    <property type="match status" value="1"/>
</dbReference>
<evidence type="ECO:0000256" key="1">
    <source>
        <dbReference type="ARBA" id="ARBA00023015"/>
    </source>
</evidence>
<dbReference type="Proteomes" id="UP000321079">
    <property type="component" value="Unassembled WGS sequence"/>
</dbReference>
<gene>
    <name evidence="5" type="ORF">GKA01_03670</name>
</gene>
<dbReference type="InterPro" id="IPR014036">
    <property type="entry name" value="DeoR-like_C"/>
</dbReference>
<dbReference type="PRINTS" id="PR00037">
    <property type="entry name" value="HTHLACR"/>
</dbReference>
<proteinExistence type="predicted"/>
<dbReference type="PANTHER" id="PTHR30363">
    <property type="entry name" value="HTH-TYPE TRANSCRIPTIONAL REGULATOR SRLR-RELATED"/>
    <property type="match status" value="1"/>
</dbReference>
<dbReference type="RefSeq" id="WP_146858683.1">
    <property type="nucleotide sequence ID" value="NZ_BARK01000001.1"/>
</dbReference>
<comment type="caution">
    <text evidence="5">The sequence shown here is derived from an EMBL/GenBank/DDBJ whole genome shotgun (WGS) entry which is preliminary data.</text>
</comment>